<dbReference type="InterPro" id="IPR036661">
    <property type="entry name" value="Luciferase-like_sf"/>
</dbReference>
<sequence length="362" mass="38716">MEIGVFTFGDVSPDAGGLNPLRRLPELVEEIALADEVGLDVFGIGEHHRPDFAASAPAVVLAAAAARTTRIRLTSAVTVLSADDPVRVFEQFATLDLISRGRAEIMAGRGVLVEPFRLFGYDLADYESLFAEKVELLMKLRDHERVTWAGLHRPPLHDEAILPRPAQKSLPIWVAVGGTPQSAVRAGSLGLPMTLSILGGALRSAAPLAQIHRQAASQAGHAPQPLALAQHGFVAPTSQRANDLYFPAEAEVLNRIGRERGLREMTRADFDGRAGLNGPLLIGSPAQVAEKILREHEIFGHQRLLIQLAIGSVPHHDVMRAIELLGGEVAPAVRAALASQPRNSTKLVSTFGGNPRASSAGR</sequence>
<dbReference type="PANTHER" id="PTHR30137:SF8">
    <property type="entry name" value="BLR5498 PROTEIN"/>
    <property type="match status" value="1"/>
</dbReference>
<evidence type="ECO:0000313" key="5">
    <source>
        <dbReference type="Proteomes" id="UP000605992"/>
    </source>
</evidence>
<dbReference type="GO" id="GO:0016705">
    <property type="term" value="F:oxidoreductase activity, acting on paired donors, with incorporation or reduction of molecular oxygen"/>
    <property type="evidence" value="ECO:0007669"/>
    <property type="project" value="InterPro"/>
</dbReference>
<feature type="domain" description="Luciferase-like" evidence="3">
    <location>
        <begin position="1"/>
        <end position="300"/>
    </location>
</feature>
<dbReference type="AlphaFoldDB" id="A0A8J3XX13"/>
<evidence type="ECO:0000256" key="1">
    <source>
        <dbReference type="ARBA" id="ARBA00023002"/>
    </source>
</evidence>
<dbReference type="GO" id="GO:0004497">
    <property type="term" value="F:monooxygenase activity"/>
    <property type="evidence" value="ECO:0007669"/>
    <property type="project" value="UniProtKB-KW"/>
</dbReference>
<proteinExistence type="predicted"/>
<comment type="caution">
    <text evidence="4">The sequence shown here is derived from an EMBL/GenBank/DDBJ whole genome shotgun (WGS) entry which is preliminary data.</text>
</comment>
<gene>
    <name evidence="4" type="ORF">Pth03_44330</name>
</gene>
<accession>A0A8J3XX13</accession>
<evidence type="ECO:0000256" key="2">
    <source>
        <dbReference type="ARBA" id="ARBA00023033"/>
    </source>
</evidence>
<dbReference type="EMBL" id="BOOR01000032">
    <property type="protein sequence ID" value="GII56044.1"/>
    <property type="molecule type" value="Genomic_DNA"/>
</dbReference>
<dbReference type="Gene3D" id="3.20.20.30">
    <property type="entry name" value="Luciferase-like domain"/>
    <property type="match status" value="1"/>
</dbReference>
<reference evidence="4" key="1">
    <citation type="submission" date="2021-01" db="EMBL/GenBank/DDBJ databases">
        <title>Whole genome shotgun sequence of Planotetraspora thailandica NBRC 104271.</title>
        <authorList>
            <person name="Komaki H."/>
            <person name="Tamura T."/>
        </authorList>
    </citation>
    <scope>NUCLEOTIDE SEQUENCE</scope>
    <source>
        <strain evidence="4">NBRC 104271</strain>
    </source>
</reference>
<dbReference type="Proteomes" id="UP000605992">
    <property type="component" value="Unassembled WGS sequence"/>
</dbReference>
<dbReference type="InterPro" id="IPR011251">
    <property type="entry name" value="Luciferase-like_dom"/>
</dbReference>
<dbReference type="SUPFAM" id="SSF51679">
    <property type="entry name" value="Bacterial luciferase-like"/>
    <property type="match status" value="1"/>
</dbReference>
<dbReference type="PANTHER" id="PTHR30137">
    <property type="entry name" value="LUCIFERASE-LIKE MONOOXYGENASE"/>
    <property type="match status" value="1"/>
</dbReference>
<evidence type="ECO:0000259" key="3">
    <source>
        <dbReference type="Pfam" id="PF00296"/>
    </source>
</evidence>
<dbReference type="RefSeq" id="WP_203946224.1">
    <property type="nucleotide sequence ID" value="NZ_BOOR01000032.1"/>
</dbReference>
<keyword evidence="2" id="KW-0503">Monooxygenase</keyword>
<keyword evidence="1" id="KW-0560">Oxidoreductase</keyword>
<dbReference type="Pfam" id="PF00296">
    <property type="entry name" value="Bac_luciferase"/>
    <property type="match status" value="1"/>
</dbReference>
<name>A0A8J3XX13_9ACTN</name>
<protein>
    <submittedName>
        <fullName evidence="4">Luciferase</fullName>
    </submittedName>
</protein>
<keyword evidence="5" id="KW-1185">Reference proteome</keyword>
<dbReference type="GO" id="GO:0005829">
    <property type="term" value="C:cytosol"/>
    <property type="evidence" value="ECO:0007669"/>
    <property type="project" value="TreeGrafter"/>
</dbReference>
<evidence type="ECO:0000313" key="4">
    <source>
        <dbReference type="EMBL" id="GII56044.1"/>
    </source>
</evidence>
<organism evidence="4 5">
    <name type="scientific">Planotetraspora thailandica</name>
    <dbReference type="NCBI Taxonomy" id="487172"/>
    <lineage>
        <taxon>Bacteria</taxon>
        <taxon>Bacillati</taxon>
        <taxon>Actinomycetota</taxon>
        <taxon>Actinomycetes</taxon>
        <taxon>Streptosporangiales</taxon>
        <taxon>Streptosporangiaceae</taxon>
        <taxon>Planotetraspora</taxon>
    </lineage>
</organism>
<dbReference type="InterPro" id="IPR050766">
    <property type="entry name" value="Bact_Lucif_Oxidored"/>
</dbReference>